<evidence type="ECO:0000313" key="3">
    <source>
        <dbReference type="Proteomes" id="UP000478052"/>
    </source>
</evidence>
<keyword evidence="1" id="KW-0472">Membrane</keyword>
<keyword evidence="1" id="KW-1133">Transmembrane helix</keyword>
<comment type="caution">
    <text evidence="2">The sequence shown here is derived from an EMBL/GenBank/DDBJ whole genome shotgun (WGS) entry which is preliminary data.</text>
</comment>
<dbReference type="AlphaFoldDB" id="A0A6G0Z1K4"/>
<dbReference type="Proteomes" id="UP000478052">
    <property type="component" value="Unassembled WGS sequence"/>
</dbReference>
<sequence length="185" mass="22267">MENKWNYLVTTGVKEIKYQQIRVHIDSSQKSIISLLIMKKFRYFWQMYQLRSLYFTVNIPIAFVFKLYYSKLPCSNYYLRNYYYCYKQVWPSILLAGCRLAWWRNNLSCGLQTEYKNPNSEVGKWLHLVFGLSLCSHEEVEDVFVEEIMTIQPINSNLTKFTNYSSQTIYHLIQHFLRNCGRSIQ</sequence>
<name>A0A6G0Z1K4_APHCR</name>
<dbReference type="EMBL" id="VUJU01001631">
    <property type="protein sequence ID" value="KAF0764449.1"/>
    <property type="molecule type" value="Genomic_DNA"/>
</dbReference>
<proteinExistence type="predicted"/>
<reference evidence="2 3" key="1">
    <citation type="submission" date="2019-08" db="EMBL/GenBank/DDBJ databases">
        <title>Whole genome of Aphis craccivora.</title>
        <authorList>
            <person name="Voronova N.V."/>
            <person name="Shulinski R.S."/>
            <person name="Bandarenka Y.V."/>
            <person name="Zhorov D.G."/>
            <person name="Warner D."/>
        </authorList>
    </citation>
    <scope>NUCLEOTIDE SEQUENCE [LARGE SCALE GENOMIC DNA]</scope>
    <source>
        <strain evidence="2">180601</strain>
        <tissue evidence="2">Whole Body</tissue>
    </source>
</reference>
<gene>
    <name evidence="2" type="ORF">FWK35_00025822</name>
</gene>
<organism evidence="2 3">
    <name type="scientific">Aphis craccivora</name>
    <name type="common">Cowpea aphid</name>
    <dbReference type="NCBI Taxonomy" id="307492"/>
    <lineage>
        <taxon>Eukaryota</taxon>
        <taxon>Metazoa</taxon>
        <taxon>Ecdysozoa</taxon>
        <taxon>Arthropoda</taxon>
        <taxon>Hexapoda</taxon>
        <taxon>Insecta</taxon>
        <taxon>Pterygota</taxon>
        <taxon>Neoptera</taxon>
        <taxon>Paraneoptera</taxon>
        <taxon>Hemiptera</taxon>
        <taxon>Sternorrhyncha</taxon>
        <taxon>Aphidomorpha</taxon>
        <taxon>Aphidoidea</taxon>
        <taxon>Aphididae</taxon>
        <taxon>Aphidini</taxon>
        <taxon>Aphis</taxon>
        <taxon>Aphis</taxon>
    </lineage>
</organism>
<evidence type="ECO:0000256" key="1">
    <source>
        <dbReference type="SAM" id="Phobius"/>
    </source>
</evidence>
<evidence type="ECO:0000313" key="2">
    <source>
        <dbReference type="EMBL" id="KAF0764449.1"/>
    </source>
</evidence>
<keyword evidence="3" id="KW-1185">Reference proteome</keyword>
<dbReference type="OrthoDB" id="90756at2759"/>
<feature type="transmembrane region" description="Helical" evidence="1">
    <location>
        <begin position="48"/>
        <end position="69"/>
    </location>
</feature>
<keyword evidence="1" id="KW-0812">Transmembrane</keyword>
<protein>
    <submittedName>
        <fullName evidence="2">Uncharacterized protein</fullName>
    </submittedName>
</protein>
<accession>A0A6G0Z1K4</accession>